<gene>
    <name evidence="1" type="ORF">CVM73_03520</name>
</gene>
<sequence>MLEKAAAVDCVQHHAELWSIVAEIGQDEVQAIMSAAFAPPQERPSEYASQLLMQWELADPRDRWRWTGELPPAPEVMPIAKPAYRPAQSTVDAFHFVLRAGDPERLATWLRNHPDDAPALLEILEAA</sequence>
<protein>
    <submittedName>
        <fullName evidence="1">Uncharacterized protein</fullName>
    </submittedName>
</protein>
<comment type="caution">
    <text evidence="1">The sequence shown here is derived from an EMBL/GenBank/DDBJ whole genome shotgun (WGS) entry which is preliminary data.</text>
</comment>
<accession>A0A2M8RG96</accession>
<organism evidence="1 2">
    <name type="scientific">Bradyrhizobium forestalis</name>
    <dbReference type="NCBI Taxonomy" id="1419263"/>
    <lineage>
        <taxon>Bacteria</taxon>
        <taxon>Pseudomonadati</taxon>
        <taxon>Pseudomonadota</taxon>
        <taxon>Alphaproteobacteria</taxon>
        <taxon>Hyphomicrobiales</taxon>
        <taxon>Nitrobacteraceae</taxon>
        <taxon>Bradyrhizobium</taxon>
    </lineage>
</organism>
<dbReference type="OrthoDB" id="8239044at2"/>
<reference evidence="1 2" key="1">
    <citation type="submission" date="2017-11" db="EMBL/GenBank/DDBJ databases">
        <title>Bradyrhizobium forestalis sp. nov., an efficient nitrogen-fixing bacterium isolated from nodules of forest legume species in the Amazon.</title>
        <authorList>
            <person name="Costa E.M."/>
            <person name="Guimaraes A."/>
            <person name="Carvalho T.S."/>
            <person name="Rodrigues T.L."/>
            <person name="Ribeiro P.R.A."/>
            <person name="Lebbe L."/>
            <person name="Willems A."/>
            <person name="Moreira F.M.S."/>
        </authorList>
    </citation>
    <scope>NUCLEOTIDE SEQUENCE [LARGE SCALE GENOMIC DNA]</scope>
    <source>
        <strain evidence="1 2">INPA54B</strain>
    </source>
</reference>
<dbReference type="EMBL" id="PGVG01000002">
    <property type="protein sequence ID" value="PJG56830.1"/>
    <property type="molecule type" value="Genomic_DNA"/>
</dbReference>
<name>A0A2M8RG96_9BRAD</name>
<keyword evidence="2" id="KW-1185">Reference proteome</keyword>
<evidence type="ECO:0000313" key="2">
    <source>
        <dbReference type="Proteomes" id="UP000231194"/>
    </source>
</evidence>
<proteinExistence type="predicted"/>
<dbReference type="Proteomes" id="UP000231194">
    <property type="component" value="Unassembled WGS sequence"/>
</dbReference>
<evidence type="ECO:0000313" key="1">
    <source>
        <dbReference type="EMBL" id="PJG56830.1"/>
    </source>
</evidence>
<dbReference type="AlphaFoldDB" id="A0A2M8RG96"/>